<organism evidence="1 2">
    <name type="scientific">Pseudoalteromonas aurantia 208</name>
    <dbReference type="NCBI Taxonomy" id="1314867"/>
    <lineage>
        <taxon>Bacteria</taxon>
        <taxon>Pseudomonadati</taxon>
        <taxon>Pseudomonadota</taxon>
        <taxon>Gammaproteobacteria</taxon>
        <taxon>Alteromonadales</taxon>
        <taxon>Pseudoalteromonadaceae</taxon>
        <taxon>Pseudoalteromonas</taxon>
    </lineage>
</organism>
<gene>
    <name evidence="1" type="ORF">PAUR_a1540</name>
</gene>
<keyword evidence="2" id="KW-1185">Reference proteome</keyword>
<accession>A0ABR9EB39</accession>
<dbReference type="Proteomes" id="UP000615755">
    <property type="component" value="Unassembled WGS sequence"/>
</dbReference>
<proteinExistence type="predicted"/>
<sequence>MKLKLKLKKSKLKLLDKKLDLASENTPQVAGGRLYPNTFGPLSECRCPTGWLCP</sequence>
<reference evidence="1 2" key="1">
    <citation type="submission" date="2015-03" db="EMBL/GenBank/DDBJ databases">
        <title>Genome sequence of Pseudoalteromonas aurantia.</title>
        <authorList>
            <person name="Xie B.-B."/>
            <person name="Rong J.-C."/>
            <person name="Qin Q.-L."/>
            <person name="Zhang Y.-Z."/>
        </authorList>
    </citation>
    <scope>NUCLEOTIDE SEQUENCE [LARGE SCALE GENOMIC DNA]</scope>
    <source>
        <strain evidence="1 2">208</strain>
    </source>
</reference>
<comment type="caution">
    <text evidence="1">The sequence shown here is derived from an EMBL/GenBank/DDBJ whole genome shotgun (WGS) entry which is preliminary data.</text>
</comment>
<evidence type="ECO:0000313" key="2">
    <source>
        <dbReference type="Proteomes" id="UP000615755"/>
    </source>
</evidence>
<dbReference type="EMBL" id="AQGV01000012">
    <property type="protein sequence ID" value="MBE0368032.1"/>
    <property type="molecule type" value="Genomic_DNA"/>
</dbReference>
<protein>
    <submittedName>
        <fullName evidence="1">Uncharacterized protein</fullName>
    </submittedName>
</protein>
<name>A0ABR9EB39_9GAMM</name>
<evidence type="ECO:0000313" key="1">
    <source>
        <dbReference type="EMBL" id="MBE0368032.1"/>
    </source>
</evidence>
<dbReference type="RefSeq" id="WP_192507375.1">
    <property type="nucleotide sequence ID" value="NZ_AQGV01000012.1"/>
</dbReference>